<evidence type="ECO:0000313" key="2">
    <source>
        <dbReference type="EMBL" id="KAK5096022.1"/>
    </source>
</evidence>
<evidence type="ECO:0000313" key="3">
    <source>
        <dbReference type="Proteomes" id="UP001345013"/>
    </source>
</evidence>
<feature type="transmembrane region" description="Helical" evidence="1">
    <location>
        <begin position="237"/>
        <end position="256"/>
    </location>
</feature>
<keyword evidence="1" id="KW-1133">Transmembrane helix</keyword>
<dbReference type="InterPro" id="IPR044926">
    <property type="entry name" value="RGS_subdomain_2"/>
</dbReference>
<evidence type="ECO:0008006" key="4">
    <source>
        <dbReference type="Google" id="ProtNLM"/>
    </source>
</evidence>
<dbReference type="Proteomes" id="UP001345013">
    <property type="component" value="Unassembled WGS sequence"/>
</dbReference>
<name>A0ABR0KGS0_9EURO</name>
<dbReference type="SUPFAM" id="SSF48097">
    <property type="entry name" value="Regulator of G-protein signaling, RGS"/>
    <property type="match status" value="1"/>
</dbReference>
<evidence type="ECO:0000256" key="1">
    <source>
        <dbReference type="SAM" id="Phobius"/>
    </source>
</evidence>
<accession>A0ABR0KGS0</accession>
<comment type="caution">
    <text evidence="2">The sequence shown here is derived from an EMBL/GenBank/DDBJ whole genome shotgun (WGS) entry which is preliminary data.</text>
</comment>
<organism evidence="2 3">
    <name type="scientific">Lithohypha guttulata</name>
    <dbReference type="NCBI Taxonomy" id="1690604"/>
    <lineage>
        <taxon>Eukaryota</taxon>
        <taxon>Fungi</taxon>
        <taxon>Dikarya</taxon>
        <taxon>Ascomycota</taxon>
        <taxon>Pezizomycotina</taxon>
        <taxon>Eurotiomycetes</taxon>
        <taxon>Chaetothyriomycetidae</taxon>
        <taxon>Chaetothyriales</taxon>
        <taxon>Trichomeriaceae</taxon>
        <taxon>Lithohypha</taxon>
    </lineage>
</organism>
<dbReference type="EMBL" id="JAVRRG010000024">
    <property type="protein sequence ID" value="KAK5096022.1"/>
    <property type="molecule type" value="Genomic_DNA"/>
</dbReference>
<feature type="transmembrane region" description="Helical" evidence="1">
    <location>
        <begin position="47"/>
        <end position="74"/>
    </location>
</feature>
<keyword evidence="1" id="KW-0812">Transmembrane</keyword>
<feature type="transmembrane region" description="Helical" evidence="1">
    <location>
        <begin position="14"/>
        <end position="35"/>
    </location>
</feature>
<dbReference type="InterPro" id="IPR036305">
    <property type="entry name" value="RGS_sf"/>
</dbReference>
<protein>
    <recommendedName>
        <fullName evidence="4">RGS domain-containing protein</fullName>
    </recommendedName>
</protein>
<feature type="transmembrane region" description="Helical" evidence="1">
    <location>
        <begin position="276"/>
        <end position="297"/>
    </location>
</feature>
<dbReference type="Gene3D" id="1.10.167.10">
    <property type="entry name" value="Regulator of G-protein Signalling 4, domain 2"/>
    <property type="match status" value="1"/>
</dbReference>
<gene>
    <name evidence="2" type="ORF">LTR24_002721</name>
</gene>
<proteinExistence type="predicted"/>
<sequence length="593" mass="67541">MAATSVQFGPIGKAYLGIGITWTIGLIAFMAFLWRHRRLPHLQMRRLPLVFTAMVLLHLYGVGCILVYIILPVFPCAAEYWIMSILLPFGVALFQIANTQFLYIASQQKRFTSVRSLEELVRGKKESALDGQTGSFWQRTVRRLKNIDQITRMVVFISAAMTIQAALTLFIFLISRKFHPSFGVVPANLLGSPMDVRMNCSRGWEWWLSIVWQFFWAWLYAPYILWKSRNIDDTHGWRLQTILCCIAGLPCSPLWLCGLYLPAFRPVNVAFIPPNWFAISIFFIECFTLLIPCYQVYKHHTLRTETLAAIADWEAKNKAFGSVDTESTKVGSPTALSFKDCNESEKGIVREKKHAPNGSISSRKSHMYTMTALEHALKWNAEPLQKFAALKDFSGENVSFLTHLAAWKKTWAKQERDKYTCKLPSEREAEGQAQKALRGQFNRAVKLYAAFVAAEHAEFPINIPSRTNRALDDMFAGPAELLFGDTRSESTYNSATPFDDVSKSAAHIGVELLPRTSNDTFRPEEVWYWGEIPADFGANVFDEAEAEIKYLLLTNTWPKFVNAGYAEQVHEEEGRSLSRRLSHFLYRKSGSML</sequence>
<keyword evidence="3" id="KW-1185">Reference proteome</keyword>
<feature type="transmembrane region" description="Helical" evidence="1">
    <location>
        <begin position="153"/>
        <end position="174"/>
    </location>
</feature>
<keyword evidence="1" id="KW-0472">Membrane</keyword>
<feature type="transmembrane region" description="Helical" evidence="1">
    <location>
        <begin position="80"/>
        <end position="105"/>
    </location>
</feature>
<feature type="transmembrane region" description="Helical" evidence="1">
    <location>
        <begin position="206"/>
        <end position="225"/>
    </location>
</feature>
<reference evidence="2 3" key="1">
    <citation type="submission" date="2023-08" db="EMBL/GenBank/DDBJ databases">
        <title>Black Yeasts Isolated from many extreme environments.</title>
        <authorList>
            <person name="Coleine C."/>
            <person name="Stajich J.E."/>
            <person name="Selbmann L."/>
        </authorList>
    </citation>
    <scope>NUCLEOTIDE SEQUENCE [LARGE SCALE GENOMIC DNA]</scope>
    <source>
        <strain evidence="2 3">CCFEE 5885</strain>
    </source>
</reference>